<evidence type="ECO:0000256" key="1">
    <source>
        <dbReference type="SAM" id="MobiDB-lite"/>
    </source>
</evidence>
<dbReference type="GeneID" id="54407042"/>
<evidence type="ECO:0000313" key="3">
    <source>
        <dbReference type="Proteomes" id="UP000799771"/>
    </source>
</evidence>
<protein>
    <submittedName>
        <fullName evidence="2">Uncharacterized protein</fullName>
    </submittedName>
</protein>
<gene>
    <name evidence="2" type="ORF">P153DRAFT_355973</name>
</gene>
<feature type="compositionally biased region" description="Low complexity" evidence="1">
    <location>
        <begin position="62"/>
        <end position="77"/>
    </location>
</feature>
<dbReference type="RefSeq" id="XP_033525608.1">
    <property type="nucleotide sequence ID" value="XM_033666610.1"/>
</dbReference>
<dbReference type="EMBL" id="ML977503">
    <property type="protein sequence ID" value="KAF2131221.1"/>
    <property type="molecule type" value="Genomic_DNA"/>
</dbReference>
<accession>A0A6A6AL93</accession>
<evidence type="ECO:0000313" key="2">
    <source>
        <dbReference type="EMBL" id="KAF2131221.1"/>
    </source>
</evidence>
<dbReference type="OrthoDB" id="3756155at2759"/>
<organism evidence="2 3">
    <name type="scientific">Dothidotthia symphoricarpi CBS 119687</name>
    <dbReference type="NCBI Taxonomy" id="1392245"/>
    <lineage>
        <taxon>Eukaryota</taxon>
        <taxon>Fungi</taxon>
        <taxon>Dikarya</taxon>
        <taxon>Ascomycota</taxon>
        <taxon>Pezizomycotina</taxon>
        <taxon>Dothideomycetes</taxon>
        <taxon>Pleosporomycetidae</taxon>
        <taxon>Pleosporales</taxon>
        <taxon>Dothidotthiaceae</taxon>
        <taxon>Dothidotthia</taxon>
    </lineage>
</organism>
<sequence length="214" mass="23944">MLLFPTPRYDHLLGATKGGQTPFTKRRLSLPIWPVLSAFTSTATSRRSSAPEILPRSTTVNPTSRPTQPKPRPQTTTAKKMPSDHYPSSPRFSPTLGSIPEVFEFDVESPARRGSHATVETPSSTPEAFIPEITLNPPKISMKNAKGAIVQVTKKVIKAYDVTGVLRKVLEADQVRRRRILKIYLKALVFLKYLWHSSDRYGSIMAQSGFQLQR</sequence>
<keyword evidence="3" id="KW-1185">Reference proteome</keyword>
<dbReference type="Proteomes" id="UP000799771">
    <property type="component" value="Unassembled WGS sequence"/>
</dbReference>
<reference evidence="2" key="1">
    <citation type="journal article" date="2020" name="Stud. Mycol.">
        <title>101 Dothideomycetes genomes: a test case for predicting lifestyles and emergence of pathogens.</title>
        <authorList>
            <person name="Haridas S."/>
            <person name="Albert R."/>
            <person name="Binder M."/>
            <person name="Bloem J."/>
            <person name="Labutti K."/>
            <person name="Salamov A."/>
            <person name="Andreopoulos B."/>
            <person name="Baker S."/>
            <person name="Barry K."/>
            <person name="Bills G."/>
            <person name="Bluhm B."/>
            <person name="Cannon C."/>
            <person name="Castanera R."/>
            <person name="Culley D."/>
            <person name="Daum C."/>
            <person name="Ezra D."/>
            <person name="Gonzalez J."/>
            <person name="Henrissat B."/>
            <person name="Kuo A."/>
            <person name="Liang C."/>
            <person name="Lipzen A."/>
            <person name="Lutzoni F."/>
            <person name="Magnuson J."/>
            <person name="Mondo S."/>
            <person name="Nolan M."/>
            <person name="Ohm R."/>
            <person name="Pangilinan J."/>
            <person name="Park H.-J."/>
            <person name="Ramirez L."/>
            <person name="Alfaro M."/>
            <person name="Sun H."/>
            <person name="Tritt A."/>
            <person name="Yoshinaga Y."/>
            <person name="Zwiers L.-H."/>
            <person name="Turgeon B."/>
            <person name="Goodwin S."/>
            <person name="Spatafora J."/>
            <person name="Crous P."/>
            <person name="Grigoriev I."/>
        </authorList>
    </citation>
    <scope>NUCLEOTIDE SEQUENCE</scope>
    <source>
        <strain evidence="2">CBS 119687</strain>
    </source>
</reference>
<dbReference type="AlphaFoldDB" id="A0A6A6AL93"/>
<proteinExistence type="predicted"/>
<name>A0A6A6AL93_9PLEO</name>
<feature type="region of interest" description="Disordered" evidence="1">
    <location>
        <begin position="44"/>
        <end position="91"/>
    </location>
</feature>